<keyword evidence="3 12" id="KW-1134">Transmembrane beta strand</keyword>
<dbReference type="Gene3D" id="2.40.170.20">
    <property type="entry name" value="TonB-dependent receptor, beta-barrel domain"/>
    <property type="match status" value="1"/>
</dbReference>
<dbReference type="SUPFAM" id="SSF56935">
    <property type="entry name" value="Porins"/>
    <property type="match status" value="1"/>
</dbReference>
<comment type="similarity">
    <text evidence="12 13">Belongs to the TonB-dependent receptor family.</text>
</comment>
<protein>
    <submittedName>
        <fullName evidence="16">TonB-dependent receptor</fullName>
    </submittedName>
</protein>
<keyword evidence="17" id="KW-1185">Reference proteome</keyword>
<evidence type="ECO:0000256" key="3">
    <source>
        <dbReference type="ARBA" id="ARBA00022452"/>
    </source>
</evidence>
<dbReference type="Proteomes" id="UP000064201">
    <property type="component" value="Chromosome"/>
</dbReference>
<dbReference type="Pfam" id="PF07715">
    <property type="entry name" value="Plug"/>
    <property type="match status" value="1"/>
</dbReference>
<keyword evidence="6" id="KW-0732">Signal</keyword>
<comment type="subcellular location">
    <subcellularLocation>
        <location evidence="1 12">Cell outer membrane</location>
        <topology evidence="1 12">Multi-pass membrane protein</topology>
    </subcellularLocation>
</comment>
<evidence type="ECO:0000313" key="17">
    <source>
        <dbReference type="Proteomes" id="UP000064201"/>
    </source>
</evidence>
<evidence type="ECO:0000259" key="15">
    <source>
        <dbReference type="Pfam" id="PF07715"/>
    </source>
</evidence>
<evidence type="ECO:0000256" key="13">
    <source>
        <dbReference type="RuleBase" id="RU003357"/>
    </source>
</evidence>
<keyword evidence="4" id="KW-0410">Iron transport</keyword>
<keyword evidence="10 12" id="KW-0472">Membrane</keyword>
<feature type="domain" description="TonB-dependent receptor-like beta-barrel" evidence="14">
    <location>
        <begin position="237"/>
        <end position="669"/>
    </location>
</feature>
<dbReference type="CDD" id="cd01347">
    <property type="entry name" value="ligand_gated_channel"/>
    <property type="match status" value="1"/>
</dbReference>
<feature type="domain" description="TonB-dependent receptor plug" evidence="15">
    <location>
        <begin position="52"/>
        <end position="163"/>
    </location>
</feature>
<dbReference type="Gene3D" id="2.170.130.10">
    <property type="entry name" value="TonB-dependent receptor, plug domain"/>
    <property type="match status" value="1"/>
</dbReference>
<evidence type="ECO:0000256" key="8">
    <source>
        <dbReference type="ARBA" id="ARBA00023065"/>
    </source>
</evidence>
<keyword evidence="5 12" id="KW-0812">Transmembrane</keyword>
<dbReference type="Pfam" id="PF00593">
    <property type="entry name" value="TonB_dep_Rec_b-barrel"/>
    <property type="match status" value="1"/>
</dbReference>
<evidence type="ECO:0000256" key="12">
    <source>
        <dbReference type="PROSITE-ProRule" id="PRU01360"/>
    </source>
</evidence>
<evidence type="ECO:0000256" key="4">
    <source>
        <dbReference type="ARBA" id="ARBA00022496"/>
    </source>
</evidence>
<dbReference type="PANTHER" id="PTHR32552:SF68">
    <property type="entry name" value="FERRICHROME OUTER MEMBRANE TRANSPORTER_PHAGE RECEPTOR"/>
    <property type="match status" value="1"/>
</dbReference>
<dbReference type="InterPro" id="IPR000531">
    <property type="entry name" value="Beta-barrel_TonB"/>
</dbReference>
<dbReference type="InterPro" id="IPR039426">
    <property type="entry name" value="TonB-dep_rcpt-like"/>
</dbReference>
<dbReference type="EMBL" id="CP011367">
    <property type="protein sequence ID" value="AKJ96208.1"/>
    <property type="molecule type" value="Genomic_DNA"/>
</dbReference>
<evidence type="ECO:0000256" key="9">
    <source>
        <dbReference type="ARBA" id="ARBA00023077"/>
    </source>
</evidence>
<evidence type="ECO:0000256" key="11">
    <source>
        <dbReference type="ARBA" id="ARBA00023237"/>
    </source>
</evidence>
<dbReference type="STRING" id="106634.TVD_12950"/>
<keyword evidence="11 12" id="KW-0998">Cell outer membrane</keyword>
<dbReference type="InterPro" id="IPR037066">
    <property type="entry name" value="Plug_dom_sf"/>
</dbReference>
<proteinExistence type="inferred from homology"/>
<dbReference type="PROSITE" id="PS52016">
    <property type="entry name" value="TONB_DEPENDENT_REC_3"/>
    <property type="match status" value="1"/>
</dbReference>
<evidence type="ECO:0000256" key="2">
    <source>
        <dbReference type="ARBA" id="ARBA00022448"/>
    </source>
</evidence>
<dbReference type="GO" id="GO:0015344">
    <property type="term" value="F:siderophore uptake transmembrane transporter activity"/>
    <property type="evidence" value="ECO:0007669"/>
    <property type="project" value="TreeGrafter"/>
</dbReference>
<evidence type="ECO:0000256" key="6">
    <source>
        <dbReference type="ARBA" id="ARBA00022729"/>
    </source>
</evidence>
<dbReference type="GO" id="GO:0009279">
    <property type="term" value="C:cell outer membrane"/>
    <property type="evidence" value="ECO:0007669"/>
    <property type="project" value="UniProtKB-SubCell"/>
</dbReference>
<organism evidence="16 17">
    <name type="scientific">Thioalkalivibrio versutus</name>
    <dbReference type="NCBI Taxonomy" id="106634"/>
    <lineage>
        <taxon>Bacteria</taxon>
        <taxon>Pseudomonadati</taxon>
        <taxon>Pseudomonadota</taxon>
        <taxon>Gammaproteobacteria</taxon>
        <taxon>Chromatiales</taxon>
        <taxon>Ectothiorhodospiraceae</taxon>
        <taxon>Thioalkalivibrio</taxon>
    </lineage>
</organism>
<evidence type="ECO:0000259" key="14">
    <source>
        <dbReference type="Pfam" id="PF00593"/>
    </source>
</evidence>
<dbReference type="InterPro" id="IPR012910">
    <property type="entry name" value="Plug_dom"/>
</dbReference>
<gene>
    <name evidence="16" type="ORF">TVD_12950</name>
</gene>
<evidence type="ECO:0000313" key="16">
    <source>
        <dbReference type="EMBL" id="AKJ96208.1"/>
    </source>
</evidence>
<dbReference type="PATRIC" id="fig|106634.4.peg.2641"/>
<name>A0A0G3G4P7_9GAMM</name>
<sequence>MEASESTIPRLIGWMLWPLLVVSQASGAEDEAPPVLDPVEITVTAPRLATPLADLPAAVSRVDDRQATEGRQGLQLDEALNRVPGLFAQNRYNFAQDARISIRGFGSRAPFGVRGLRILQDGIPETTPDGQSQVDAIDLLNLRDIEVLRGPSAALYGNASGGVIAARTRDGRDPRGFGGGVLLGSYGYRRAEAVAEQDHGTHRYSLTAHDFAIDGYREQSTAEKRYLRLHTASELEAGTLNFHLRYLDAPRTDDPGGLTREEMREDRRAAAPLATALDSTQSAEQLTTGLQWEQPLAGGELRLGGFWTQRDYAQQLPFPGDSRVAYERDFFGVNAQYERDVGATRVLTGIDLEEQRDDRTRRCSVGLVFDPDEGECADRAPESFDRLALDQRERARSRGVFVQTDTALGSDWNLVAGARHDRIRMSIDDHFVERFDDGNDVTDRSGRRTFDETSGMAGLIWHFRPEYRAYVNVATNFETPTFTEFANPEGGGGFNPEVDPQRARSIEVGIRRENPQLSWEASVYATRVRDELSPYQLEGQGDRTFYTNAGRTARDGVELSADWRLNPQWTLSAAASLNRFRFREFEDAEGVRHDGNRMPGLPREQLFVEADWRDGPWFVTVDALHVGSRYADNANTEKVGPQTTLNLRAGRFWQQGGTRAEAFVAANNLLDADNVDNIRINAAGGRYYEPAPGLTLMAGVRMYFGQ</sequence>
<evidence type="ECO:0000256" key="5">
    <source>
        <dbReference type="ARBA" id="ARBA00022692"/>
    </source>
</evidence>
<keyword evidence="2 12" id="KW-0813">Transport</keyword>
<dbReference type="PANTHER" id="PTHR32552">
    <property type="entry name" value="FERRICHROME IRON RECEPTOR-RELATED"/>
    <property type="match status" value="1"/>
</dbReference>
<evidence type="ECO:0000256" key="10">
    <source>
        <dbReference type="ARBA" id="ARBA00023136"/>
    </source>
</evidence>
<dbReference type="InterPro" id="IPR036942">
    <property type="entry name" value="Beta-barrel_TonB_sf"/>
</dbReference>
<reference evidence="16 17" key="1">
    <citation type="submission" date="2015-04" db="EMBL/GenBank/DDBJ databases">
        <title>Complete Sequence for the Genome of the Thioalkalivibrio versutus D301.</title>
        <authorList>
            <person name="Mu T."/>
            <person name="Zhou J."/>
            <person name="Xu X."/>
        </authorList>
    </citation>
    <scope>NUCLEOTIDE SEQUENCE [LARGE SCALE GENOMIC DNA]</scope>
    <source>
        <strain evidence="16 17">D301</strain>
    </source>
</reference>
<dbReference type="RefSeq" id="WP_047251779.1">
    <property type="nucleotide sequence ID" value="NZ_CP011367.1"/>
</dbReference>
<keyword evidence="7" id="KW-0408">Iron</keyword>
<evidence type="ECO:0000256" key="7">
    <source>
        <dbReference type="ARBA" id="ARBA00023004"/>
    </source>
</evidence>
<dbReference type="OrthoDB" id="9760620at2"/>
<keyword evidence="8" id="KW-0406">Ion transport</keyword>
<dbReference type="KEGG" id="tvr:TVD_12950"/>
<evidence type="ECO:0000256" key="1">
    <source>
        <dbReference type="ARBA" id="ARBA00004571"/>
    </source>
</evidence>
<keyword evidence="9 13" id="KW-0798">TonB box</keyword>
<keyword evidence="16" id="KW-0675">Receptor</keyword>
<dbReference type="AlphaFoldDB" id="A0A0G3G4P7"/>
<accession>A0A0G3G4P7</accession>